<protein>
    <recommendedName>
        <fullName evidence="5">Aminotransferase class I/classII large domain-containing protein</fullName>
    </recommendedName>
</protein>
<organism evidence="6 7">
    <name type="scientific">Bipolaris victoriae (strain FI3)</name>
    <name type="common">Victoria blight of oats agent</name>
    <name type="synonym">Cochliobolus victoriae</name>
    <dbReference type="NCBI Taxonomy" id="930091"/>
    <lineage>
        <taxon>Eukaryota</taxon>
        <taxon>Fungi</taxon>
        <taxon>Dikarya</taxon>
        <taxon>Ascomycota</taxon>
        <taxon>Pezizomycotina</taxon>
        <taxon>Dothideomycetes</taxon>
        <taxon>Pleosporomycetidae</taxon>
        <taxon>Pleosporales</taxon>
        <taxon>Pleosporineae</taxon>
        <taxon>Pleosporaceae</taxon>
        <taxon>Bipolaris</taxon>
    </lineage>
</organism>
<dbReference type="RefSeq" id="XP_014550341.1">
    <property type="nucleotide sequence ID" value="XM_014694855.1"/>
</dbReference>
<comment type="similarity">
    <text evidence="2">Belongs to the class-II pyridoxal-phosphate-dependent aminotransferase family. BioF subfamily.</text>
</comment>
<dbReference type="Pfam" id="PF00155">
    <property type="entry name" value="Aminotran_1_2"/>
    <property type="match status" value="1"/>
</dbReference>
<keyword evidence="4" id="KW-0663">Pyridoxal phosphate</keyword>
<evidence type="ECO:0000259" key="5">
    <source>
        <dbReference type="Pfam" id="PF00155"/>
    </source>
</evidence>
<evidence type="ECO:0000256" key="3">
    <source>
        <dbReference type="ARBA" id="ARBA00022679"/>
    </source>
</evidence>
<dbReference type="EMBL" id="KI968892">
    <property type="protein sequence ID" value="EUN20767.1"/>
    <property type="molecule type" value="Genomic_DNA"/>
</dbReference>
<evidence type="ECO:0000256" key="4">
    <source>
        <dbReference type="ARBA" id="ARBA00022898"/>
    </source>
</evidence>
<dbReference type="AlphaFoldDB" id="W7E9L2"/>
<dbReference type="Gene3D" id="3.40.640.10">
    <property type="entry name" value="Type I PLP-dependent aspartate aminotransferase-like (Major domain)"/>
    <property type="match status" value="1"/>
</dbReference>
<dbReference type="InterPro" id="IPR015421">
    <property type="entry name" value="PyrdxlP-dep_Trfase_major"/>
</dbReference>
<sequence>MPKSPPTPLEQTLTTHLTTRLANSTLRTLTLPPTAHTDFSSNDFLSLSTSLHLRTLFLTHLSPHPLGSGGSRLLDGNSILAISLETSIAAFHGAAAGLLFNSGFDANAGFFASVPQRGDTVVYDDKVHASVHDGMRLSRAARRLPFQHNSVEALRKVLEAEREKGGKQNVFIAVESVYSMDGDVAPLREIVEVAEEVLGRERAYVVVDEAHATGVLGPRGRGLVCELGLEERVFARLHTFGKALAGNGAILLGSHTLRSYLINYARPLIYTTFLSYPSLALIQASYEMLQSGQSEALQAKLHDLIRTLYAKLEGLLKTSSHARCLLKIPSVCPRSPIFAVQLVNPKALASSLQGQGMMVRAVVSPTVPAGTERVRICLHAGNTMEEIEKLVLALKRWCESQAEENTEHQPLDTSKRARL</sequence>
<evidence type="ECO:0000256" key="2">
    <source>
        <dbReference type="ARBA" id="ARBA00010008"/>
    </source>
</evidence>
<dbReference type="InterPro" id="IPR004839">
    <property type="entry name" value="Aminotransferase_I/II_large"/>
</dbReference>
<dbReference type="GeneID" id="26250802"/>
<evidence type="ECO:0000256" key="1">
    <source>
        <dbReference type="ARBA" id="ARBA00001933"/>
    </source>
</evidence>
<accession>W7E9L2</accession>
<dbReference type="Proteomes" id="UP000054337">
    <property type="component" value="Unassembled WGS sequence"/>
</dbReference>
<dbReference type="GO" id="GO:0016740">
    <property type="term" value="F:transferase activity"/>
    <property type="evidence" value="ECO:0007669"/>
    <property type="project" value="UniProtKB-KW"/>
</dbReference>
<dbReference type="OrthoDB" id="2382073at2759"/>
<name>W7E9L2_BIPV3</name>
<reference evidence="6 7" key="1">
    <citation type="journal article" date="2013" name="PLoS Genet.">
        <title>Comparative genome structure, secondary metabolite, and effector coding capacity across Cochliobolus pathogens.</title>
        <authorList>
            <person name="Condon B.J."/>
            <person name="Leng Y."/>
            <person name="Wu D."/>
            <person name="Bushley K.E."/>
            <person name="Ohm R.A."/>
            <person name="Otillar R."/>
            <person name="Martin J."/>
            <person name="Schackwitz W."/>
            <person name="Grimwood J."/>
            <person name="MohdZainudin N."/>
            <person name="Xue C."/>
            <person name="Wang R."/>
            <person name="Manning V.A."/>
            <person name="Dhillon B."/>
            <person name="Tu Z.J."/>
            <person name="Steffenson B.J."/>
            <person name="Salamov A."/>
            <person name="Sun H."/>
            <person name="Lowry S."/>
            <person name="LaButti K."/>
            <person name="Han J."/>
            <person name="Copeland A."/>
            <person name="Lindquist E."/>
            <person name="Barry K."/>
            <person name="Schmutz J."/>
            <person name="Baker S.E."/>
            <person name="Ciuffetti L.M."/>
            <person name="Grigoriev I.V."/>
            <person name="Zhong S."/>
            <person name="Turgeon B.G."/>
        </authorList>
    </citation>
    <scope>NUCLEOTIDE SEQUENCE [LARGE SCALE GENOMIC DNA]</scope>
    <source>
        <strain evidence="6 7">FI3</strain>
    </source>
</reference>
<proteinExistence type="inferred from homology"/>
<feature type="domain" description="Aminotransferase class I/classII large" evidence="5">
    <location>
        <begin position="37"/>
        <end position="393"/>
    </location>
</feature>
<evidence type="ECO:0000313" key="6">
    <source>
        <dbReference type="EMBL" id="EUN20767.1"/>
    </source>
</evidence>
<dbReference type="PANTHER" id="PTHR13693">
    <property type="entry name" value="CLASS II AMINOTRANSFERASE/8-AMINO-7-OXONONANOATE SYNTHASE"/>
    <property type="match status" value="1"/>
</dbReference>
<gene>
    <name evidence="6" type="ORF">COCVIDRAFT_115719</name>
</gene>
<dbReference type="Gene3D" id="3.90.1150.10">
    <property type="entry name" value="Aspartate Aminotransferase, domain 1"/>
    <property type="match status" value="1"/>
</dbReference>
<dbReference type="InterPro" id="IPR015422">
    <property type="entry name" value="PyrdxlP-dep_Trfase_small"/>
</dbReference>
<dbReference type="GO" id="GO:0009102">
    <property type="term" value="P:biotin biosynthetic process"/>
    <property type="evidence" value="ECO:0007669"/>
    <property type="project" value="TreeGrafter"/>
</dbReference>
<keyword evidence="7" id="KW-1185">Reference proteome</keyword>
<dbReference type="GO" id="GO:0030170">
    <property type="term" value="F:pyridoxal phosphate binding"/>
    <property type="evidence" value="ECO:0007669"/>
    <property type="project" value="InterPro"/>
</dbReference>
<dbReference type="PANTHER" id="PTHR13693:SF77">
    <property type="entry name" value="8-AMINO-7-OXONONANOATE SYNTHASE"/>
    <property type="match status" value="1"/>
</dbReference>
<dbReference type="InterPro" id="IPR050087">
    <property type="entry name" value="AON_synthase_class-II"/>
</dbReference>
<evidence type="ECO:0000313" key="7">
    <source>
        <dbReference type="Proteomes" id="UP000054337"/>
    </source>
</evidence>
<comment type="cofactor">
    <cofactor evidence="1">
        <name>pyridoxal 5'-phosphate</name>
        <dbReference type="ChEBI" id="CHEBI:597326"/>
    </cofactor>
</comment>
<dbReference type="InterPro" id="IPR015424">
    <property type="entry name" value="PyrdxlP-dep_Trfase"/>
</dbReference>
<dbReference type="SUPFAM" id="SSF53383">
    <property type="entry name" value="PLP-dependent transferases"/>
    <property type="match status" value="1"/>
</dbReference>
<keyword evidence="3" id="KW-0808">Transferase</keyword>
<dbReference type="HOGENOM" id="CLU_015846_3_0_1"/>